<dbReference type="Proteomes" id="UP001180715">
    <property type="component" value="Unassembled WGS sequence"/>
</dbReference>
<feature type="compositionally biased region" description="Low complexity" evidence="2">
    <location>
        <begin position="1"/>
        <end position="14"/>
    </location>
</feature>
<keyword evidence="4" id="KW-1185">Reference proteome</keyword>
<reference evidence="3" key="1">
    <citation type="submission" date="2023-07" db="EMBL/GenBank/DDBJ databases">
        <title>Sequencing the genomes of 1000 actinobacteria strains.</title>
        <authorList>
            <person name="Klenk H.-P."/>
        </authorList>
    </citation>
    <scope>NUCLEOTIDE SEQUENCE</scope>
    <source>
        <strain evidence="3">DSM 13068</strain>
    </source>
</reference>
<dbReference type="InterPro" id="IPR003737">
    <property type="entry name" value="GlcNAc_PI_deacetylase-related"/>
</dbReference>
<dbReference type="InterPro" id="IPR024078">
    <property type="entry name" value="LmbE-like_dom_sf"/>
</dbReference>
<dbReference type="Pfam" id="PF02585">
    <property type="entry name" value="PIG-L"/>
    <property type="match status" value="1"/>
</dbReference>
<dbReference type="SUPFAM" id="SSF102588">
    <property type="entry name" value="LmbE-like"/>
    <property type="match status" value="1"/>
</dbReference>
<evidence type="ECO:0000313" key="3">
    <source>
        <dbReference type="EMBL" id="MDR7293880.1"/>
    </source>
</evidence>
<organism evidence="3 4">
    <name type="scientific">Pseudoglutamicibacter albus</name>
    <dbReference type="NCBI Taxonomy" id="98671"/>
    <lineage>
        <taxon>Bacteria</taxon>
        <taxon>Bacillati</taxon>
        <taxon>Actinomycetota</taxon>
        <taxon>Actinomycetes</taxon>
        <taxon>Micrococcales</taxon>
        <taxon>Micrococcaceae</taxon>
        <taxon>Pseudoglutamicibacter</taxon>
    </lineage>
</organism>
<feature type="region of interest" description="Disordered" evidence="2">
    <location>
        <begin position="1"/>
        <end position="23"/>
    </location>
</feature>
<evidence type="ECO:0000313" key="4">
    <source>
        <dbReference type="Proteomes" id="UP001180715"/>
    </source>
</evidence>
<accession>A0ABU1Z1I7</accession>
<sequence length="291" mass="30792">MNASASVNSMSADSTAGAEGPGVTGTAVEGAGVAGAVALDPATGAPVGISKVLVLTAHPDDVDFGAAGTLARWAAGGIDIHLTVVTGGGAGGFSDEARSDDVVSRRREEQREAAEVVGIASVEFWDYPDGDLHVSDELLKDIVEIGRRVRPDLILTHHPERDYTSFQKSHPDHLAVGQAVTHAVYPSLENPYAYPELLEAGLEPHKLPHLWYFGQPGHLTNMAVDITESLETKIQALLKHASQHPDVEKMQQFVRHQAANIAQQLTASDDAKAAESFHAVCVNSAETIAGF</sequence>
<evidence type="ECO:0000256" key="2">
    <source>
        <dbReference type="SAM" id="MobiDB-lite"/>
    </source>
</evidence>
<name>A0ABU1Z1I7_9MICC</name>
<keyword evidence="1" id="KW-0862">Zinc</keyword>
<proteinExistence type="predicted"/>
<dbReference type="RefSeq" id="WP_310247133.1">
    <property type="nucleotide sequence ID" value="NZ_JAVDXX010000001.1"/>
</dbReference>
<dbReference type="PANTHER" id="PTHR12993:SF28">
    <property type="entry name" value="LMBE FAMILY PROTEIN"/>
    <property type="match status" value="1"/>
</dbReference>
<dbReference type="PANTHER" id="PTHR12993">
    <property type="entry name" value="N-ACETYLGLUCOSAMINYL-PHOSPHATIDYLINOSITOL DE-N-ACETYLASE-RELATED"/>
    <property type="match status" value="1"/>
</dbReference>
<dbReference type="Gene3D" id="3.40.50.10320">
    <property type="entry name" value="LmbE-like"/>
    <property type="match status" value="1"/>
</dbReference>
<gene>
    <name evidence="3" type="ORF">J2S67_001148</name>
</gene>
<evidence type="ECO:0000256" key="1">
    <source>
        <dbReference type="ARBA" id="ARBA00022833"/>
    </source>
</evidence>
<protein>
    <submittedName>
        <fullName evidence="3">LmbE family N-acetylglucosaminyl deacetylase</fullName>
    </submittedName>
</protein>
<dbReference type="EMBL" id="JAVDXX010000001">
    <property type="protein sequence ID" value="MDR7293880.1"/>
    <property type="molecule type" value="Genomic_DNA"/>
</dbReference>
<comment type="caution">
    <text evidence="3">The sequence shown here is derived from an EMBL/GenBank/DDBJ whole genome shotgun (WGS) entry which is preliminary data.</text>
</comment>